<proteinExistence type="predicted"/>
<dbReference type="Proteomes" id="UP000490535">
    <property type="component" value="Unassembled WGS sequence"/>
</dbReference>
<name>A0A833TTV3_ACIBZ</name>
<protein>
    <submittedName>
        <fullName evidence="1">Uncharacterized protein</fullName>
    </submittedName>
</protein>
<reference evidence="2" key="1">
    <citation type="journal article" date="2020" name="MBio">
        <title>Horizontal gene transfer to a defensive symbiont with a reduced genome amongst a multipartite beetle microbiome.</title>
        <authorList>
            <person name="Waterworth S.C."/>
            <person name="Florez L.V."/>
            <person name="Rees E.R."/>
            <person name="Hertweck C."/>
            <person name="Kaltenpoth M."/>
            <person name="Kwan J.C."/>
        </authorList>
    </citation>
    <scope>NUCLEOTIDE SEQUENCE [LARGE SCALE GENOMIC DNA]</scope>
</reference>
<dbReference type="EMBL" id="WNDP01000233">
    <property type="protein sequence ID" value="KAF1013734.1"/>
    <property type="molecule type" value="Genomic_DNA"/>
</dbReference>
<evidence type="ECO:0000313" key="1">
    <source>
        <dbReference type="EMBL" id="KAF1013734.1"/>
    </source>
</evidence>
<gene>
    <name evidence="1" type="ORF">GAK29_04686</name>
</gene>
<organism evidence="1 2">
    <name type="scientific">Acinetobacter bereziniae</name>
    <name type="common">Acinetobacter genomosp. 10</name>
    <dbReference type="NCBI Taxonomy" id="106648"/>
    <lineage>
        <taxon>Bacteria</taxon>
        <taxon>Pseudomonadati</taxon>
        <taxon>Pseudomonadota</taxon>
        <taxon>Gammaproteobacteria</taxon>
        <taxon>Moraxellales</taxon>
        <taxon>Moraxellaceae</taxon>
        <taxon>Acinetobacter</taxon>
    </lineage>
</organism>
<comment type="caution">
    <text evidence="1">The sequence shown here is derived from an EMBL/GenBank/DDBJ whole genome shotgun (WGS) entry which is preliminary data.</text>
</comment>
<evidence type="ECO:0000313" key="2">
    <source>
        <dbReference type="Proteomes" id="UP000490535"/>
    </source>
</evidence>
<dbReference type="AlphaFoldDB" id="A0A833TTV3"/>
<sequence>MIFRADTYWFQDWFYPIYEQAGNTAALNGFFDLLSKNFPQNNCASFNRPQYTRDINMSEFVHFWSGAGKTNLKNLTSNVVGWTDKWES</sequence>
<accession>A0A833TTV3</accession>